<keyword evidence="2 9" id="KW-1003">Cell membrane</keyword>
<evidence type="ECO:0000256" key="5">
    <source>
        <dbReference type="ARBA" id="ARBA00022989"/>
    </source>
</evidence>
<accession>A0A8J3GC36</accession>
<protein>
    <recommendedName>
        <fullName evidence="9">Protoheme IX farnesyltransferase</fullName>
        <ecNumber evidence="9">2.5.1.141</ecNumber>
    </recommendedName>
    <alternativeName>
        <fullName evidence="9">Heme B farnesyltransferase</fullName>
    </alternativeName>
    <alternativeName>
        <fullName evidence="9">Heme O synthase</fullName>
    </alternativeName>
</protein>
<dbReference type="GO" id="GO:0005886">
    <property type="term" value="C:plasma membrane"/>
    <property type="evidence" value="ECO:0007669"/>
    <property type="project" value="UniProtKB-SubCell"/>
</dbReference>
<dbReference type="NCBIfam" id="TIGR01473">
    <property type="entry name" value="cyoE_ctaB"/>
    <property type="match status" value="1"/>
</dbReference>
<evidence type="ECO:0000256" key="4">
    <source>
        <dbReference type="ARBA" id="ARBA00022692"/>
    </source>
</evidence>
<dbReference type="CDD" id="cd13957">
    <property type="entry name" value="PT_UbiA_Cox10"/>
    <property type="match status" value="1"/>
</dbReference>
<dbReference type="EC" id="2.5.1.141" evidence="9"/>
<feature type="transmembrane region" description="Helical" evidence="9">
    <location>
        <begin position="131"/>
        <end position="152"/>
    </location>
</feature>
<feature type="transmembrane region" description="Helical" evidence="9">
    <location>
        <begin position="80"/>
        <end position="101"/>
    </location>
</feature>
<comment type="subcellular location">
    <subcellularLocation>
        <location evidence="9">Cell membrane</location>
        <topology evidence="9">Multi-pass membrane protein</topology>
    </subcellularLocation>
    <subcellularLocation>
        <location evidence="1">Membrane</location>
        <topology evidence="1">Multi-pass membrane protein</topology>
    </subcellularLocation>
</comment>
<evidence type="ECO:0000313" key="11">
    <source>
        <dbReference type="Proteomes" id="UP000642829"/>
    </source>
</evidence>
<comment type="pathway">
    <text evidence="9">Porphyrin-containing compound metabolism; heme O biosynthesis; heme O from protoheme: step 1/1.</text>
</comment>
<dbReference type="GO" id="GO:0048034">
    <property type="term" value="P:heme O biosynthetic process"/>
    <property type="evidence" value="ECO:0007669"/>
    <property type="project" value="UniProtKB-UniRule"/>
</dbReference>
<dbReference type="GO" id="GO:0008495">
    <property type="term" value="F:protoheme IX farnesyltransferase activity"/>
    <property type="evidence" value="ECO:0007669"/>
    <property type="project" value="UniProtKB-UniRule"/>
</dbReference>
<comment type="miscellaneous">
    <text evidence="9">Carbon 2 of the heme B porphyrin ring is defined according to the Fischer nomenclature.</text>
</comment>
<dbReference type="UniPathway" id="UPA00834">
    <property type="reaction ID" value="UER00712"/>
</dbReference>
<keyword evidence="11" id="KW-1185">Reference proteome</keyword>
<dbReference type="EMBL" id="BMXG01000004">
    <property type="protein sequence ID" value="GHB95435.1"/>
    <property type="molecule type" value="Genomic_DNA"/>
</dbReference>
<evidence type="ECO:0000256" key="1">
    <source>
        <dbReference type="ARBA" id="ARBA00004141"/>
    </source>
</evidence>
<organism evidence="10 11">
    <name type="scientific">Cerasicoccus arenae</name>
    <dbReference type="NCBI Taxonomy" id="424488"/>
    <lineage>
        <taxon>Bacteria</taxon>
        <taxon>Pseudomonadati</taxon>
        <taxon>Verrucomicrobiota</taxon>
        <taxon>Opitutia</taxon>
        <taxon>Puniceicoccales</taxon>
        <taxon>Cerasicoccaceae</taxon>
        <taxon>Cerasicoccus</taxon>
    </lineage>
</organism>
<sequence length="289" mass="31286">MALRDYWELTKPRLSLLSVITALVGYMAADSQRDGSVFLSLLIGTSLAAGAAGALNQWLEREVDRHMARTRDRPLPSEAISPQAALTFGLALGIAGVTLVWLGANPLAGALTLATLVSYLLVYTPLKRVTAWNTLIGAVPGALPPLIGWAAAQGQIAPLGWILFGILFCWQIPHFMAIAWLYREDYAQGGFVMSTVTDPSGQAAARQSLAHSLILLGISLLPSLLGYTSWLLYGLVALICGLGYFWTAFRFWRVGGEQRTPASRKLFLASIAYLPFLLGALVIDRWLIG</sequence>
<evidence type="ECO:0000256" key="2">
    <source>
        <dbReference type="ARBA" id="ARBA00022475"/>
    </source>
</evidence>
<dbReference type="InterPro" id="IPR006369">
    <property type="entry name" value="Protohaem_IX_farnesylTrfase"/>
</dbReference>
<keyword evidence="4 9" id="KW-0812">Transmembrane</keyword>
<evidence type="ECO:0000256" key="9">
    <source>
        <dbReference type="HAMAP-Rule" id="MF_00154"/>
    </source>
</evidence>
<evidence type="ECO:0000256" key="8">
    <source>
        <dbReference type="ARBA" id="ARBA00047690"/>
    </source>
</evidence>
<comment type="catalytic activity">
    <reaction evidence="8 9">
        <text>heme b + (2E,6E)-farnesyl diphosphate + H2O = Fe(II)-heme o + diphosphate</text>
        <dbReference type="Rhea" id="RHEA:28070"/>
        <dbReference type="ChEBI" id="CHEBI:15377"/>
        <dbReference type="ChEBI" id="CHEBI:33019"/>
        <dbReference type="ChEBI" id="CHEBI:60344"/>
        <dbReference type="ChEBI" id="CHEBI:60530"/>
        <dbReference type="ChEBI" id="CHEBI:175763"/>
        <dbReference type="EC" id="2.5.1.141"/>
    </reaction>
</comment>
<dbReference type="PANTHER" id="PTHR43448:SF2">
    <property type="entry name" value="PROTOHEME IX FARNESYLTRANSFERASE, MITOCHONDRIAL"/>
    <property type="match status" value="1"/>
</dbReference>
<keyword evidence="6 9" id="KW-0350">Heme biosynthesis</keyword>
<keyword evidence="3 9" id="KW-0808">Transferase</keyword>
<dbReference type="Pfam" id="PF01040">
    <property type="entry name" value="UbiA"/>
    <property type="match status" value="1"/>
</dbReference>
<dbReference type="InterPro" id="IPR044878">
    <property type="entry name" value="UbiA_sf"/>
</dbReference>
<comment type="caution">
    <text evidence="10">The sequence shown here is derived from an EMBL/GenBank/DDBJ whole genome shotgun (WGS) entry which is preliminary data.</text>
</comment>
<reference evidence="10" key="1">
    <citation type="journal article" date="2014" name="Int. J. Syst. Evol. Microbiol.">
        <title>Complete genome sequence of Corynebacterium casei LMG S-19264T (=DSM 44701T), isolated from a smear-ripened cheese.</title>
        <authorList>
            <consortium name="US DOE Joint Genome Institute (JGI-PGF)"/>
            <person name="Walter F."/>
            <person name="Albersmeier A."/>
            <person name="Kalinowski J."/>
            <person name="Ruckert C."/>
        </authorList>
    </citation>
    <scope>NUCLEOTIDE SEQUENCE</scope>
    <source>
        <strain evidence="10">KCTC 12870</strain>
    </source>
</reference>
<reference evidence="10" key="2">
    <citation type="submission" date="2020-09" db="EMBL/GenBank/DDBJ databases">
        <authorList>
            <person name="Sun Q."/>
            <person name="Kim S."/>
        </authorList>
    </citation>
    <scope>NUCLEOTIDE SEQUENCE</scope>
    <source>
        <strain evidence="10">KCTC 12870</strain>
    </source>
</reference>
<evidence type="ECO:0000256" key="7">
    <source>
        <dbReference type="ARBA" id="ARBA00023136"/>
    </source>
</evidence>
<dbReference type="Proteomes" id="UP000642829">
    <property type="component" value="Unassembled WGS sequence"/>
</dbReference>
<comment type="similarity">
    <text evidence="9">Belongs to the UbiA prenyltransferase family. Protoheme IX farnesyltransferase subfamily.</text>
</comment>
<evidence type="ECO:0000256" key="3">
    <source>
        <dbReference type="ARBA" id="ARBA00022679"/>
    </source>
</evidence>
<dbReference type="InterPro" id="IPR000537">
    <property type="entry name" value="UbiA_prenyltransferase"/>
</dbReference>
<feature type="transmembrane region" description="Helical" evidence="9">
    <location>
        <begin position="266"/>
        <end position="288"/>
    </location>
</feature>
<feature type="transmembrane region" description="Helical" evidence="9">
    <location>
        <begin position="158"/>
        <end position="182"/>
    </location>
</feature>
<feature type="transmembrane region" description="Helical" evidence="9">
    <location>
        <begin position="35"/>
        <end position="59"/>
    </location>
</feature>
<evidence type="ECO:0000256" key="6">
    <source>
        <dbReference type="ARBA" id="ARBA00023133"/>
    </source>
</evidence>
<name>A0A8J3GC36_9BACT</name>
<dbReference type="PANTHER" id="PTHR43448">
    <property type="entry name" value="PROTOHEME IX FARNESYLTRANSFERASE, MITOCHONDRIAL"/>
    <property type="match status" value="1"/>
</dbReference>
<evidence type="ECO:0000313" key="10">
    <source>
        <dbReference type="EMBL" id="GHB95435.1"/>
    </source>
</evidence>
<dbReference type="AlphaFoldDB" id="A0A8J3GC36"/>
<dbReference type="HAMAP" id="MF_00154">
    <property type="entry name" value="CyoE_CtaB"/>
    <property type="match status" value="1"/>
</dbReference>
<gene>
    <name evidence="9 10" type="primary">ctaB</name>
    <name evidence="10" type="ORF">GCM10007047_08990</name>
</gene>
<comment type="function">
    <text evidence="9">Converts heme B (protoheme IX) to heme O by substitution of the vinyl group on carbon 2 of heme B porphyrin ring with a hydroxyethyl farnesyl side group.</text>
</comment>
<proteinExistence type="inferred from homology"/>
<dbReference type="Gene3D" id="1.10.357.140">
    <property type="entry name" value="UbiA prenyltransferase"/>
    <property type="match status" value="1"/>
</dbReference>
<feature type="transmembrane region" description="Helical" evidence="9">
    <location>
        <begin position="227"/>
        <end position="246"/>
    </location>
</feature>
<keyword evidence="5 9" id="KW-1133">Transmembrane helix</keyword>
<keyword evidence="7 9" id="KW-0472">Membrane</keyword>